<feature type="transmembrane region" description="Helical" evidence="1">
    <location>
        <begin position="153"/>
        <end position="171"/>
    </location>
</feature>
<organism evidence="2 3">
    <name type="scientific">Eiseniibacteriota bacterium</name>
    <dbReference type="NCBI Taxonomy" id="2212470"/>
    <lineage>
        <taxon>Bacteria</taxon>
        <taxon>Candidatus Eiseniibacteriota</taxon>
    </lineage>
</organism>
<evidence type="ECO:0008006" key="4">
    <source>
        <dbReference type="Google" id="ProtNLM"/>
    </source>
</evidence>
<evidence type="ECO:0000313" key="3">
    <source>
        <dbReference type="Proteomes" id="UP000739538"/>
    </source>
</evidence>
<feature type="transmembrane region" description="Helical" evidence="1">
    <location>
        <begin position="305"/>
        <end position="323"/>
    </location>
</feature>
<feature type="transmembrane region" description="Helical" evidence="1">
    <location>
        <begin position="361"/>
        <end position="380"/>
    </location>
</feature>
<proteinExistence type="predicted"/>
<keyword evidence="1" id="KW-1133">Transmembrane helix</keyword>
<feature type="transmembrane region" description="Helical" evidence="1">
    <location>
        <begin position="101"/>
        <end position="122"/>
    </location>
</feature>
<gene>
    <name evidence="2" type="ORF">KDA27_10630</name>
</gene>
<reference evidence="2" key="2">
    <citation type="journal article" date="2021" name="Microbiome">
        <title>Successional dynamics and alternative stable states in a saline activated sludge microbial community over 9 years.</title>
        <authorList>
            <person name="Wang Y."/>
            <person name="Ye J."/>
            <person name="Ju F."/>
            <person name="Liu L."/>
            <person name="Boyd J.A."/>
            <person name="Deng Y."/>
            <person name="Parks D.H."/>
            <person name="Jiang X."/>
            <person name="Yin X."/>
            <person name="Woodcroft B.J."/>
            <person name="Tyson G.W."/>
            <person name="Hugenholtz P."/>
            <person name="Polz M.F."/>
            <person name="Zhang T."/>
        </authorList>
    </citation>
    <scope>NUCLEOTIDE SEQUENCE</scope>
    <source>
        <strain evidence="2">HKST-UBA02</strain>
    </source>
</reference>
<dbReference type="AlphaFoldDB" id="A0A956NBN1"/>
<keyword evidence="1" id="KW-0472">Membrane</keyword>
<feature type="transmembrane region" description="Helical" evidence="1">
    <location>
        <begin position="129"/>
        <end position="147"/>
    </location>
</feature>
<comment type="caution">
    <text evidence="2">The sequence shown here is derived from an EMBL/GenBank/DDBJ whole genome shotgun (WGS) entry which is preliminary data.</text>
</comment>
<feature type="transmembrane region" description="Helical" evidence="1">
    <location>
        <begin position="21"/>
        <end position="42"/>
    </location>
</feature>
<evidence type="ECO:0000256" key="1">
    <source>
        <dbReference type="SAM" id="Phobius"/>
    </source>
</evidence>
<feature type="transmembrane region" description="Helical" evidence="1">
    <location>
        <begin position="387"/>
        <end position="405"/>
    </location>
</feature>
<keyword evidence="1" id="KW-0812">Transmembrane</keyword>
<dbReference type="EMBL" id="JAGQHS010000046">
    <property type="protein sequence ID" value="MCA9756250.1"/>
    <property type="molecule type" value="Genomic_DNA"/>
</dbReference>
<reference evidence="2" key="1">
    <citation type="submission" date="2020-04" db="EMBL/GenBank/DDBJ databases">
        <authorList>
            <person name="Zhang T."/>
        </authorList>
    </citation>
    <scope>NUCLEOTIDE SEQUENCE</scope>
    <source>
        <strain evidence="2">HKST-UBA02</strain>
    </source>
</reference>
<feature type="transmembrane region" description="Helical" evidence="1">
    <location>
        <begin position="183"/>
        <end position="211"/>
    </location>
</feature>
<protein>
    <recommendedName>
        <fullName evidence="4">Glycosyltransferase RgtA/B/C/D-like domain-containing protein</fullName>
    </recommendedName>
</protein>
<feature type="transmembrane region" description="Helical" evidence="1">
    <location>
        <begin position="335"/>
        <end position="355"/>
    </location>
</feature>
<accession>A0A956NBN1</accession>
<sequence length="557" mass="61404">MNSPLARSDTPGRDPAWLGKLQALLLLTYLGYYAFLAFGLPIESVVNGTVDDSYYYLVVARNIAAGLGSTFDGTGELTNGYHPLWMGFLVPLHLVVHDPELGIRLTLALSGLLALAMLTLLMRTLNRTVGRWAGLTTLIVFAWPRFFGLTQNALETALLLFVYAWVFHVFLQGRFTTTAGRVGLGLLLGFAMLARLDTVFLIFAVGIWSLLEWSRGGSLWDAFSEPSGRMGPLGSSAPVAKSLGAHSGSALSRLLSHLPLLIVALPVLPYLFWNLSVFGHLQPVSGAMKTTFPSVGFHPEPFRDFPEYAALLLVAFIAAFVGLRSRASRYARALAVFSIAALAHALYTVLFMIWAVDRWHFALLVFIALIALPGLGQWVLERFRRPISAAIVGLAVAGGVVVQYYSLSLRNGRYQADTYEVARWAREHLPEDAVLSATDSGVIAYFSGLSTVNLDGLINSFDYLEHLREGEGAVEEYMRAKGVGYILHQNSFGLPDVISGNYEGRILRIAYRPEGRVSAEILVSPELEVHRRVRDARRYLGSPKLEPNAIILYRFEH</sequence>
<dbReference type="Proteomes" id="UP000739538">
    <property type="component" value="Unassembled WGS sequence"/>
</dbReference>
<name>A0A956NBN1_UNCEI</name>
<evidence type="ECO:0000313" key="2">
    <source>
        <dbReference type="EMBL" id="MCA9756250.1"/>
    </source>
</evidence>